<keyword evidence="7 10" id="KW-0496">Mitochondrion</keyword>
<keyword evidence="8 10" id="KW-1015">Disulfide bond</keyword>
<dbReference type="FunFam" id="1.10.287.810:FF:000001">
    <property type="entry name" value="mitochondrial import inner membrane translocase subunit TIM13"/>
    <property type="match status" value="1"/>
</dbReference>
<comment type="similarity">
    <text evidence="1 10">Belongs to the small Tim family.</text>
</comment>
<keyword evidence="3" id="KW-0479">Metal-binding</keyword>
<dbReference type="AlphaFoldDB" id="A0A6A0GUR9"/>
<proteinExistence type="inferred from homology"/>
<reference evidence="12" key="2">
    <citation type="journal article" date="2018" name="Environ. Sci. Technol.">
        <title>The Toxicogenome of Hyalella azteca: A Model for Sediment Ecotoxicology and Evolutionary Toxicology.</title>
        <authorList>
            <person name="Poynton H.C."/>
            <person name="Hasenbein S."/>
            <person name="Benoit J.B."/>
            <person name="Sepulveda M.S."/>
            <person name="Poelchau M.F."/>
            <person name="Hughes D.S.T."/>
            <person name="Murali S.C."/>
            <person name="Chen S."/>
            <person name="Glastad K.M."/>
            <person name="Goodisman M.A.D."/>
            <person name="Werren J.H."/>
            <person name="Vineis J.H."/>
            <person name="Bowen J.L."/>
            <person name="Friedrich M."/>
            <person name="Jones J."/>
            <person name="Robertson H.M."/>
            <person name="Feyereisen R."/>
            <person name="Mechler-Hickson A."/>
            <person name="Mathers N."/>
            <person name="Lee C.E."/>
            <person name="Colbourne J.K."/>
            <person name="Biales A."/>
            <person name="Johnston J.S."/>
            <person name="Wellborn G.A."/>
            <person name="Rosendale A.J."/>
            <person name="Cridge A.G."/>
            <person name="Munoz-Torres M.C."/>
            <person name="Bain P.A."/>
            <person name="Manny A.R."/>
            <person name="Major K.M."/>
            <person name="Lambert F.N."/>
            <person name="Vulpe C.D."/>
            <person name="Tuck P."/>
            <person name="Blalock B.J."/>
            <person name="Lin Y.Y."/>
            <person name="Smith M.E."/>
            <person name="Ochoa-Acuna H."/>
            <person name="Chen M.M."/>
            <person name="Childers C.P."/>
            <person name="Qu J."/>
            <person name="Dugan S."/>
            <person name="Lee S.L."/>
            <person name="Chao H."/>
            <person name="Dinh H."/>
            <person name="Han Y."/>
            <person name="Doddapaneni H."/>
            <person name="Worley K.C."/>
            <person name="Muzny D.M."/>
            <person name="Gibbs R.A."/>
            <person name="Richards S."/>
        </authorList>
    </citation>
    <scope>NUCLEOTIDE SEQUENCE</scope>
    <source>
        <strain evidence="12">HAZT.00-mixed</strain>
        <tissue evidence="12">Whole organism</tissue>
    </source>
</reference>
<evidence type="ECO:0000256" key="6">
    <source>
        <dbReference type="ARBA" id="ARBA00023010"/>
    </source>
</evidence>
<evidence type="ECO:0000256" key="3">
    <source>
        <dbReference type="ARBA" id="ARBA00022723"/>
    </source>
</evidence>
<sequence length="93" mass="10548">MEGADLSKMTAAQKEALMTQVKQQMMLLNTQELLSVSENVIDQCFTRCIPKPGSSLDNSEQKCLAMCMDRFMDSWNLVSRTYGARLSLEKSKY</sequence>
<keyword evidence="2 10" id="KW-0813">Transport</keyword>
<evidence type="ECO:0000256" key="5">
    <source>
        <dbReference type="ARBA" id="ARBA00022927"/>
    </source>
</evidence>
<feature type="domain" description="Tim10-like" evidence="11">
    <location>
        <begin position="23"/>
        <end position="82"/>
    </location>
</feature>
<protein>
    <recommendedName>
        <fullName evidence="10">Mitochondrial import inner membrane translocase subunit</fullName>
    </recommendedName>
</protein>
<evidence type="ECO:0000256" key="4">
    <source>
        <dbReference type="ARBA" id="ARBA00022833"/>
    </source>
</evidence>
<dbReference type="InterPro" id="IPR035427">
    <property type="entry name" value="Tim10-like_dom_sf"/>
</dbReference>
<evidence type="ECO:0000256" key="10">
    <source>
        <dbReference type="RuleBase" id="RU367043"/>
    </source>
</evidence>
<dbReference type="InterPro" id="IPR004217">
    <property type="entry name" value="Tim10-like"/>
</dbReference>
<evidence type="ECO:0000256" key="1">
    <source>
        <dbReference type="ARBA" id="ARBA00006720"/>
    </source>
</evidence>
<dbReference type="OrthoDB" id="7813104at2759"/>
<keyword evidence="5 10" id="KW-0653">Protein transport</keyword>
<comment type="subunit">
    <text evidence="10">Heterohexamer.</text>
</comment>
<keyword evidence="9 10" id="KW-0143">Chaperone</keyword>
<dbReference type="GO" id="GO:0015031">
    <property type="term" value="P:protein transport"/>
    <property type="evidence" value="ECO:0007669"/>
    <property type="project" value="UniProtKB-KW"/>
</dbReference>
<gene>
    <name evidence="12" type="ORF">HAZT_HAZT001637</name>
</gene>
<dbReference type="Pfam" id="PF02953">
    <property type="entry name" value="zf-Tim10_DDP"/>
    <property type="match status" value="1"/>
</dbReference>
<comment type="domain">
    <text evidence="10">The twin CX3C motif contains 4 conserved Cys residues that form 2 disulfide bonds in the mitochondrial intermembrane space.</text>
</comment>
<keyword evidence="10" id="KW-0999">Mitochondrion inner membrane</keyword>
<reference evidence="12" key="3">
    <citation type="submission" date="2019-06" db="EMBL/GenBank/DDBJ databases">
        <authorList>
            <person name="Poynton C."/>
            <person name="Hasenbein S."/>
            <person name="Benoit J.B."/>
            <person name="Sepulveda M.S."/>
            <person name="Poelchau M.F."/>
            <person name="Murali S.C."/>
            <person name="Chen S."/>
            <person name="Glastad K.M."/>
            <person name="Werren J.H."/>
            <person name="Vineis J.H."/>
            <person name="Bowen J.L."/>
            <person name="Friedrich M."/>
            <person name="Jones J."/>
            <person name="Robertson H.M."/>
            <person name="Feyereisen R."/>
            <person name="Mechler-Hickson A."/>
            <person name="Mathers N."/>
            <person name="Lee C.E."/>
            <person name="Colbourne J.K."/>
            <person name="Biales A."/>
            <person name="Johnston J.S."/>
            <person name="Wellborn G.A."/>
            <person name="Rosendale A.J."/>
            <person name="Cridge A.G."/>
            <person name="Munoz-Torres M.C."/>
            <person name="Bain P.A."/>
            <person name="Manny A.R."/>
            <person name="Major K.M."/>
            <person name="Lambert F.N."/>
            <person name="Vulpe C.D."/>
            <person name="Tuck P."/>
            <person name="Blalock B.J."/>
            <person name="Lin Y.-Y."/>
            <person name="Smith M.E."/>
            <person name="Ochoa-Acuna H."/>
            <person name="Chen M.-J.M."/>
            <person name="Childers C.P."/>
            <person name="Qu J."/>
            <person name="Dugan S."/>
            <person name="Lee S.L."/>
            <person name="Chao H."/>
            <person name="Dinh H."/>
            <person name="Han Y."/>
            <person name="Doddapaneni H."/>
            <person name="Worley K.C."/>
            <person name="Muzny D.M."/>
            <person name="Gibbs R.A."/>
            <person name="Richards S."/>
        </authorList>
    </citation>
    <scope>NUCLEOTIDE SEQUENCE</scope>
    <source>
        <strain evidence="12">HAZT.00-mixed</strain>
        <tissue evidence="12">Whole organism</tissue>
    </source>
</reference>
<reference evidence="12" key="1">
    <citation type="submission" date="2014-08" db="EMBL/GenBank/DDBJ databases">
        <authorList>
            <person name="Murali S."/>
            <person name="Richards S."/>
            <person name="Bandaranaike D."/>
            <person name="Bellair M."/>
            <person name="Blankenburg K."/>
            <person name="Chao H."/>
            <person name="Dinh H."/>
            <person name="Doddapaneni H."/>
            <person name="Dugan-Rocha S."/>
            <person name="Elkadiri S."/>
            <person name="Gnanaolivu R."/>
            <person name="Hughes D."/>
            <person name="Lee S."/>
            <person name="Li M."/>
            <person name="Ming W."/>
            <person name="Munidasa M."/>
            <person name="Muniz J."/>
            <person name="Nguyen L."/>
            <person name="Osuji N."/>
            <person name="Pu L.-L."/>
            <person name="Puazo M."/>
            <person name="Skinner E."/>
            <person name="Qu C."/>
            <person name="Quiroz J."/>
            <person name="Raj R."/>
            <person name="Weissenberger G."/>
            <person name="Xin Y."/>
            <person name="Zou X."/>
            <person name="Han Y."/>
            <person name="Worley K."/>
            <person name="Muzny D."/>
            <person name="Gibbs R."/>
        </authorList>
    </citation>
    <scope>NUCLEOTIDE SEQUENCE</scope>
    <source>
        <strain evidence="12">HAZT.00-mixed</strain>
        <tissue evidence="12">Whole organism</tissue>
    </source>
</reference>
<dbReference type="GO" id="GO:0042719">
    <property type="term" value="C:mitochondrial intermembrane space chaperone complex"/>
    <property type="evidence" value="ECO:0007669"/>
    <property type="project" value="UniProtKB-ARBA"/>
</dbReference>
<organism evidence="12">
    <name type="scientific">Hyalella azteca</name>
    <name type="common">Amphipod</name>
    <dbReference type="NCBI Taxonomy" id="294128"/>
    <lineage>
        <taxon>Eukaryota</taxon>
        <taxon>Metazoa</taxon>
        <taxon>Ecdysozoa</taxon>
        <taxon>Arthropoda</taxon>
        <taxon>Crustacea</taxon>
        <taxon>Multicrustacea</taxon>
        <taxon>Malacostraca</taxon>
        <taxon>Eumalacostraca</taxon>
        <taxon>Peracarida</taxon>
        <taxon>Amphipoda</taxon>
        <taxon>Senticaudata</taxon>
        <taxon>Talitrida</taxon>
        <taxon>Talitroidea</taxon>
        <taxon>Hyalellidae</taxon>
        <taxon>Hyalella</taxon>
    </lineage>
</organism>
<comment type="function">
    <text evidence="10">Mitochondrial intermembrane chaperone that participates in the import and insertion of some multi-pass transmembrane proteins into the mitochondrial inner membrane. Also required for the transfer of beta-barrel precursors from the TOM complex to the sorting and assembly machinery (SAM complex) of the outer membrane. Acts as a chaperone-like protein that protects the hydrophobic precursors from aggregation and guide them through the mitochondrial intermembrane space.</text>
</comment>
<name>A0A6A0GUR9_HYAAZ</name>
<dbReference type="GO" id="GO:0046872">
    <property type="term" value="F:metal ion binding"/>
    <property type="evidence" value="ECO:0007669"/>
    <property type="project" value="UniProtKB-KW"/>
</dbReference>
<evidence type="ECO:0000256" key="2">
    <source>
        <dbReference type="ARBA" id="ARBA00022448"/>
    </source>
</evidence>
<dbReference type="EMBL" id="JQDR03013709">
    <property type="protein sequence ID" value="KAA0189235.1"/>
    <property type="molecule type" value="Genomic_DNA"/>
</dbReference>
<keyword evidence="4" id="KW-0862">Zinc</keyword>
<comment type="caution">
    <text evidence="12">The sequence shown here is derived from an EMBL/GenBank/DDBJ whole genome shotgun (WGS) entry which is preliminary data.</text>
</comment>
<dbReference type="SUPFAM" id="SSF144122">
    <property type="entry name" value="Tim10-like"/>
    <property type="match status" value="1"/>
</dbReference>
<keyword evidence="10" id="KW-0472">Membrane</keyword>
<evidence type="ECO:0000313" key="12">
    <source>
        <dbReference type="EMBL" id="KAA0189235.1"/>
    </source>
</evidence>
<dbReference type="GO" id="GO:0045039">
    <property type="term" value="P:protein insertion into mitochondrial inner membrane"/>
    <property type="evidence" value="ECO:0007669"/>
    <property type="project" value="UniProtKB-ARBA"/>
</dbReference>
<dbReference type="Proteomes" id="UP000711488">
    <property type="component" value="Unassembled WGS sequence"/>
</dbReference>
<accession>A0A6A0GUR9</accession>
<evidence type="ECO:0000259" key="11">
    <source>
        <dbReference type="Pfam" id="PF02953"/>
    </source>
</evidence>
<evidence type="ECO:0000256" key="7">
    <source>
        <dbReference type="ARBA" id="ARBA00023128"/>
    </source>
</evidence>
<dbReference type="Gene3D" id="1.10.287.810">
    <property type="entry name" value="Mitochondrial import inner membrane translocase subunit tim13 like domains"/>
    <property type="match status" value="1"/>
</dbReference>
<keyword evidence="6 10" id="KW-0811">Translocation</keyword>
<comment type="subcellular location">
    <subcellularLocation>
        <location evidence="10">Mitochondrion inner membrane</location>
        <topology evidence="10">Peripheral membrane protein</topology>
        <orientation evidence="10">Intermembrane side</orientation>
    </subcellularLocation>
</comment>
<dbReference type="GO" id="GO:0005743">
    <property type="term" value="C:mitochondrial inner membrane"/>
    <property type="evidence" value="ECO:0007669"/>
    <property type="project" value="UniProtKB-SubCell"/>
</dbReference>
<evidence type="ECO:0000256" key="9">
    <source>
        <dbReference type="ARBA" id="ARBA00023186"/>
    </source>
</evidence>
<evidence type="ECO:0000256" key="8">
    <source>
        <dbReference type="ARBA" id="ARBA00023157"/>
    </source>
</evidence>